<dbReference type="Proteomes" id="UP000054248">
    <property type="component" value="Unassembled WGS sequence"/>
</dbReference>
<keyword evidence="3" id="KW-1185">Reference proteome</keyword>
<feature type="compositionally biased region" description="Acidic residues" evidence="1">
    <location>
        <begin position="170"/>
        <end position="182"/>
    </location>
</feature>
<evidence type="ECO:0000256" key="1">
    <source>
        <dbReference type="SAM" id="MobiDB-lite"/>
    </source>
</evidence>
<dbReference type="PANTHER" id="PTHR13379:SF0">
    <property type="entry name" value="UPF0415 PROTEIN C7ORF25"/>
    <property type="match status" value="1"/>
</dbReference>
<evidence type="ECO:0000313" key="3">
    <source>
        <dbReference type="Proteomes" id="UP000054248"/>
    </source>
</evidence>
<feature type="region of interest" description="Disordered" evidence="1">
    <location>
        <begin position="111"/>
        <end position="132"/>
    </location>
</feature>
<dbReference type="PANTHER" id="PTHR13379">
    <property type="entry name" value="UNCHARACTERIZED DUF1308"/>
    <property type="match status" value="1"/>
</dbReference>
<dbReference type="AlphaFoldDB" id="A0A0C3QL70"/>
<organism evidence="2 3">
    <name type="scientific">Tulasnella calospora MUT 4182</name>
    <dbReference type="NCBI Taxonomy" id="1051891"/>
    <lineage>
        <taxon>Eukaryota</taxon>
        <taxon>Fungi</taxon>
        <taxon>Dikarya</taxon>
        <taxon>Basidiomycota</taxon>
        <taxon>Agaricomycotina</taxon>
        <taxon>Agaricomycetes</taxon>
        <taxon>Cantharellales</taxon>
        <taxon>Tulasnellaceae</taxon>
        <taxon>Tulasnella</taxon>
    </lineage>
</organism>
<feature type="compositionally biased region" description="Polar residues" evidence="1">
    <location>
        <begin position="111"/>
        <end position="123"/>
    </location>
</feature>
<evidence type="ECO:0000313" key="2">
    <source>
        <dbReference type="EMBL" id="KIO28281.1"/>
    </source>
</evidence>
<gene>
    <name evidence="2" type="ORF">M407DRAFT_22490</name>
</gene>
<dbReference type="HOGENOM" id="CLU_019578_0_0_1"/>
<dbReference type="OrthoDB" id="14527at2759"/>
<reference evidence="2 3" key="1">
    <citation type="submission" date="2014-04" db="EMBL/GenBank/DDBJ databases">
        <authorList>
            <consortium name="DOE Joint Genome Institute"/>
            <person name="Kuo A."/>
            <person name="Girlanda M."/>
            <person name="Perotto S."/>
            <person name="Kohler A."/>
            <person name="Nagy L.G."/>
            <person name="Floudas D."/>
            <person name="Copeland A."/>
            <person name="Barry K.W."/>
            <person name="Cichocki N."/>
            <person name="Veneault-Fourrey C."/>
            <person name="LaButti K."/>
            <person name="Lindquist E.A."/>
            <person name="Lipzen A."/>
            <person name="Lundell T."/>
            <person name="Morin E."/>
            <person name="Murat C."/>
            <person name="Sun H."/>
            <person name="Tunlid A."/>
            <person name="Henrissat B."/>
            <person name="Grigoriev I.V."/>
            <person name="Hibbett D.S."/>
            <person name="Martin F."/>
            <person name="Nordberg H.P."/>
            <person name="Cantor M.N."/>
            <person name="Hua S.X."/>
        </authorList>
    </citation>
    <scope>NUCLEOTIDE SEQUENCE [LARGE SCALE GENOMIC DNA]</scope>
    <source>
        <strain evidence="2 3">MUT 4182</strain>
    </source>
</reference>
<name>A0A0C3QL70_9AGAM</name>
<accession>A0A0C3QL70</accession>
<dbReference type="EMBL" id="KN822996">
    <property type="protein sequence ID" value="KIO28281.1"/>
    <property type="molecule type" value="Genomic_DNA"/>
</dbReference>
<proteinExistence type="predicted"/>
<evidence type="ECO:0008006" key="4">
    <source>
        <dbReference type="Google" id="ProtNLM"/>
    </source>
</evidence>
<reference evidence="3" key="2">
    <citation type="submission" date="2015-01" db="EMBL/GenBank/DDBJ databases">
        <title>Evolutionary Origins and Diversification of the Mycorrhizal Mutualists.</title>
        <authorList>
            <consortium name="DOE Joint Genome Institute"/>
            <consortium name="Mycorrhizal Genomics Consortium"/>
            <person name="Kohler A."/>
            <person name="Kuo A."/>
            <person name="Nagy L.G."/>
            <person name="Floudas D."/>
            <person name="Copeland A."/>
            <person name="Barry K.W."/>
            <person name="Cichocki N."/>
            <person name="Veneault-Fourrey C."/>
            <person name="LaButti K."/>
            <person name="Lindquist E.A."/>
            <person name="Lipzen A."/>
            <person name="Lundell T."/>
            <person name="Morin E."/>
            <person name="Murat C."/>
            <person name="Riley R."/>
            <person name="Ohm R."/>
            <person name="Sun H."/>
            <person name="Tunlid A."/>
            <person name="Henrissat B."/>
            <person name="Grigoriev I.V."/>
            <person name="Hibbett D.S."/>
            <person name="Martin F."/>
        </authorList>
    </citation>
    <scope>NUCLEOTIDE SEQUENCE [LARGE SCALE GENOMIC DNA]</scope>
    <source>
        <strain evidence="3">MUT 4182</strain>
    </source>
</reference>
<dbReference type="STRING" id="1051891.A0A0C3QL70"/>
<sequence length="627" mass="69202">MTDTQRQNGLLSLRNQLSEALDSLPLVLLKVPKPPILNLFSPSDDLGEDDNINSVPGLRAFEANLEKEIDALDKYLEKGSATSNVSSNAPYFLSVWNEIQAAASLVSVGQTFPTPKSPPQNNLEKTRHKRKEDTVPVKVDIVSDEGTTWIRVNTIKNSRLRAEFNEIDAYTDSEDEDGDEDDHVPATERPNWRNNSVIRMAASLLAAAQAHPIPGTTRPPVVYLRLTRLRPEPTEPRIAQTIQEVERMGIRLWTGERESIASALNLQEPTSLLQAEPVPTIHINLDLSLLVAIVSDITHAPTPSTPEEAKERYKPLVRRPWKNKSEAPADLNGGAETPPEQNGISIHSRALCNQAEQERQHGLFDEIRRRFQNHYPSSVPIFYSSAEARDRLARIMTKIAGPNERRRAEALFSTDSDAEQRFWQGSRFPSGYVQGLIPIRVHVETDSEILQGPPLSPFLAQLETTCKYILNGIQESASSAEAATDPANLPIKVVAQRVKKQSSTAPSPALTLHTVRSLLLGAQKGMTTLTANRASVKALVREMKQIRFRNVHLAAEGEVGSLEAELETLAVSNEGVREPPVAALWVVEPRSLAENMRSDVDVNSPEAEQALDAAEADADALLDEDGR</sequence>
<feature type="region of interest" description="Disordered" evidence="1">
    <location>
        <begin position="170"/>
        <end position="190"/>
    </location>
</feature>
<feature type="region of interest" description="Disordered" evidence="1">
    <location>
        <begin position="300"/>
        <end position="343"/>
    </location>
</feature>
<protein>
    <recommendedName>
        <fullName evidence="4">DUF1308 domain-containing protein</fullName>
    </recommendedName>
</protein>